<gene>
    <name evidence="3" type="primary">KAFR0B00400</name>
    <name evidence="3" type="ORF">KAFR_0B00400</name>
</gene>
<keyword evidence="4" id="KW-1185">Reference proteome</keyword>
<name>H2APP0_KAZAF</name>
<evidence type="ECO:0000256" key="2">
    <source>
        <dbReference type="SAM" id="MobiDB-lite"/>
    </source>
</evidence>
<dbReference type="InParanoid" id="H2APP0"/>
<evidence type="ECO:0000313" key="4">
    <source>
        <dbReference type="Proteomes" id="UP000005220"/>
    </source>
</evidence>
<reference evidence="3 4" key="1">
    <citation type="journal article" date="2011" name="Proc. Natl. Acad. Sci. U.S.A.">
        <title>Evolutionary erosion of yeast sex chromosomes by mating-type switching accidents.</title>
        <authorList>
            <person name="Gordon J.L."/>
            <person name="Armisen D."/>
            <person name="Proux-Wera E."/>
            <person name="Oheigeartaigh S.S."/>
            <person name="Byrne K.P."/>
            <person name="Wolfe K.H."/>
        </authorList>
    </citation>
    <scope>NUCLEOTIDE SEQUENCE [LARGE SCALE GENOMIC DNA]</scope>
    <source>
        <strain evidence="4">ATCC 22294 / BCRC 22015 / CBS 2517 / CECT 1963 / NBRC 1671 / NRRL Y-8276</strain>
    </source>
</reference>
<dbReference type="AlphaFoldDB" id="H2APP0"/>
<dbReference type="Proteomes" id="UP000005220">
    <property type="component" value="Chromosome 2"/>
</dbReference>
<dbReference type="RefSeq" id="XP_003955475.1">
    <property type="nucleotide sequence ID" value="XM_003955426.1"/>
</dbReference>
<evidence type="ECO:0000256" key="1">
    <source>
        <dbReference type="SAM" id="Coils"/>
    </source>
</evidence>
<dbReference type="OrthoDB" id="4053251at2759"/>
<dbReference type="HOGENOM" id="CLU_1299902_0_0_1"/>
<evidence type="ECO:0000313" key="3">
    <source>
        <dbReference type="EMBL" id="CCF56340.1"/>
    </source>
</evidence>
<protein>
    <submittedName>
        <fullName evidence="3">Uncharacterized protein</fullName>
    </submittedName>
</protein>
<accession>H2APP0</accession>
<sequence length="212" mass="24807">MNKRRGKLPSRRPTSIISSIFDSIKSLFSPRNEELRIMKQVYDRRTRRQMKLKVLQKEAAKRAQLNSKNDDVSSIANMGFIREQTTMDDTTTLDELRREIDDLKSKLRQRNKDLKFTQTKNELLQKALDEAKIDRSYVKSRRDIRNLEKENLKPHIELPPSPQRKVNPLVTSSPIRRSSFDHLENEIAPPPKLNFSAKYPSLPHAETQSQDQ</sequence>
<organism evidence="3 4">
    <name type="scientific">Kazachstania africana (strain ATCC 22294 / BCRC 22015 / CBS 2517 / CECT 1963 / NBRC 1671 / NRRL Y-8276)</name>
    <name type="common">Yeast</name>
    <name type="synonym">Kluyveromyces africanus</name>
    <dbReference type="NCBI Taxonomy" id="1071382"/>
    <lineage>
        <taxon>Eukaryota</taxon>
        <taxon>Fungi</taxon>
        <taxon>Dikarya</taxon>
        <taxon>Ascomycota</taxon>
        <taxon>Saccharomycotina</taxon>
        <taxon>Saccharomycetes</taxon>
        <taxon>Saccharomycetales</taxon>
        <taxon>Saccharomycetaceae</taxon>
        <taxon>Kazachstania</taxon>
    </lineage>
</organism>
<dbReference type="KEGG" id="kaf:KAFR_0B00400"/>
<dbReference type="InterPro" id="IPR013743">
    <property type="entry name" value="NBP1/CSA1"/>
</dbReference>
<proteinExistence type="predicted"/>
<dbReference type="GeneID" id="13882462"/>
<dbReference type="EMBL" id="HE650822">
    <property type="protein sequence ID" value="CCF56340.1"/>
    <property type="molecule type" value="Genomic_DNA"/>
</dbReference>
<feature type="region of interest" description="Disordered" evidence="2">
    <location>
        <begin position="151"/>
        <end position="212"/>
    </location>
</feature>
<dbReference type="Pfam" id="PF08537">
    <property type="entry name" value="NBP1"/>
    <property type="match status" value="1"/>
</dbReference>
<keyword evidence="1" id="KW-0175">Coiled coil</keyword>
<feature type="coiled-coil region" evidence="1">
    <location>
        <begin position="93"/>
        <end position="134"/>
    </location>
</feature>